<dbReference type="KEGG" id="ffa:FFWV33_16245"/>
<dbReference type="AlphaFoldDB" id="A0A2S1LHK0"/>
<dbReference type="InterPro" id="IPR037185">
    <property type="entry name" value="EmrE-like"/>
</dbReference>
<keyword evidence="1" id="KW-0812">Transmembrane</keyword>
<keyword evidence="4" id="KW-1185">Reference proteome</keyword>
<dbReference type="OrthoDB" id="1524053at2"/>
<dbReference type="Pfam" id="PF00892">
    <property type="entry name" value="EamA"/>
    <property type="match status" value="1"/>
</dbReference>
<feature type="transmembrane region" description="Helical" evidence="1">
    <location>
        <begin position="91"/>
        <end position="108"/>
    </location>
</feature>
<dbReference type="InterPro" id="IPR000620">
    <property type="entry name" value="EamA_dom"/>
</dbReference>
<feature type="transmembrane region" description="Helical" evidence="1">
    <location>
        <begin position="114"/>
        <end position="131"/>
    </location>
</feature>
<keyword evidence="1" id="KW-1133">Transmembrane helix</keyword>
<feature type="transmembrane region" description="Helical" evidence="1">
    <location>
        <begin position="170"/>
        <end position="195"/>
    </location>
</feature>
<evidence type="ECO:0000313" key="4">
    <source>
        <dbReference type="Proteomes" id="UP000244527"/>
    </source>
</evidence>
<feature type="transmembrane region" description="Helical" evidence="1">
    <location>
        <begin position="31"/>
        <end position="47"/>
    </location>
</feature>
<feature type="domain" description="EamA" evidence="2">
    <location>
        <begin position="2"/>
        <end position="131"/>
    </location>
</feature>
<feature type="transmembrane region" description="Helical" evidence="1">
    <location>
        <begin position="235"/>
        <end position="256"/>
    </location>
</feature>
<feature type="transmembrane region" description="Helical" evidence="1">
    <location>
        <begin position="6"/>
        <end position="24"/>
    </location>
</feature>
<feature type="transmembrane region" description="Helical" evidence="1">
    <location>
        <begin position="62"/>
        <end position="79"/>
    </location>
</feature>
<gene>
    <name evidence="3" type="ORF">FFWV33_16245</name>
</gene>
<protein>
    <submittedName>
        <fullName evidence="3">Transporter</fullName>
    </submittedName>
</protein>
<evidence type="ECO:0000256" key="1">
    <source>
        <dbReference type="SAM" id="Phobius"/>
    </source>
</evidence>
<feature type="transmembrane region" description="Helical" evidence="1">
    <location>
        <begin position="202"/>
        <end position="223"/>
    </location>
</feature>
<feature type="transmembrane region" description="Helical" evidence="1">
    <location>
        <begin position="143"/>
        <end position="164"/>
    </location>
</feature>
<proteinExistence type="predicted"/>
<reference evidence="3 4" key="1">
    <citation type="submission" date="2017-04" db="EMBL/GenBank/DDBJ databases">
        <title>Compelte genome sequence of WV33.</title>
        <authorList>
            <person name="Lee P.C."/>
        </authorList>
    </citation>
    <scope>NUCLEOTIDE SEQUENCE [LARGE SCALE GENOMIC DNA]</scope>
    <source>
        <strain evidence="3 4">WV33</strain>
    </source>
</reference>
<dbReference type="Proteomes" id="UP000244527">
    <property type="component" value="Chromosome"/>
</dbReference>
<evidence type="ECO:0000259" key="2">
    <source>
        <dbReference type="Pfam" id="PF00892"/>
    </source>
</evidence>
<organism evidence="3 4">
    <name type="scientific">Flavobacterium faecale</name>
    <dbReference type="NCBI Taxonomy" id="1355330"/>
    <lineage>
        <taxon>Bacteria</taxon>
        <taxon>Pseudomonadati</taxon>
        <taxon>Bacteroidota</taxon>
        <taxon>Flavobacteriia</taxon>
        <taxon>Flavobacteriales</taxon>
        <taxon>Flavobacteriaceae</taxon>
        <taxon>Flavobacterium</taxon>
    </lineage>
</organism>
<keyword evidence="1" id="KW-0472">Membrane</keyword>
<evidence type="ECO:0000313" key="3">
    <source>
        <dbReference type="EMBL" id="AWG22966.1"/>
    </source>
</evidence>
<dbReference type="EMBL" id="CP020918">
    <property type="protein sequence ID" value="AWG22966.1"/>
    <property type="molecule type" value="Genomic_DNA"/>
</dbReference>
<accession>A0A2S1LHK0</accession>
<dbReference type="SUPFAM" id="SSF103481">
    <property type="entry name" value="Multidrug resistance efflux transporter EmrE"/>
    <property type="match status" value="2"/>
</dbReference>
<feature type="transmembrane region" description="Helical" evidence="1">
    <location>
        <begin position="265"/>
        <end position="283"/>
    </location>
</feature>
<sequence length="286" mass="31671">MLFLILSILCSVTIGVIFKIARNYSINTTQIVAWNYVFALLLCYLIFKPDLQFVAANAPWRIYIPLGILLPTIFLFLATSIKYMGIVKTDAAQRLSLFIPLLAAWLLFDEEFSSLKLIAFLIALPALVLILSKKTDNTSSKWIYPAVVLVGFGIIDILFKQIAIATSLPFTTSLIIVFSISFSIITVVVLYNLLFKKVKITALNLVIGALVGLFNFGNILFYLKAHQAFAKNPSTVFASMNMGVIILGSLIGLVVFKEKLSTKNYIGLLFALVAILLITLSQLQQS</sequence>
<dbReference type="RefSeq" id="WP_108741871.1">
    <property type="nucleotide sequence ID" value="NZ_CP020918.1"/>
</dbReference>
<dbReference type="GO" id="GO:0016020">
    <property type="term" value="C:membrane"/>
    <property type="evidence" value="ECO:0007669"/>
    <property type="project" value="InterPro"/>
</dbReference>
<name>A0A2S1LHK0_9FLAO</name>